<accession>A0A094JWD0</accession>
<dbReference type="GO" id="GO:0043093">
    <property type="term" value="P:FtsZ-dependent cytokinesis"/>
    <property type="evidence" value="ECO:0007669"/>
    <property type="project" value="InterPro"/>
</dbReference>
<evidence type="ECO:0000256" key="4">
    <source>
        <dbReference type="ARBA" id="ARBA00023210"/>
    </source>
</evidence>
<sequence>MSLELLSQLEQKIQSALEHIELLKMELEEEKAKNQQLGEQNQKLQQDLDTWSNKVSGLVGLLNHEIS</sequence>
<keyword evidence="3 6" id="KW-0175">Coiled coil</keyword>
<comment type="caution">
    <text evidence="7">The sequence shown here is derived from an EMBL/GenBank/DDBJ whole genome shotgun (WGS) entry which is preliminary data.</text>
</comment>
<dbReference type="InterPro" id="IPR009252">
    <property type="entry name" value="Cell_div_ZapB"/>
</dbReference>
<evidence type="ECO:0000256" key="2">
    <source>
        <dbReference type="ARBA" id="ARBA00022618"/>
    </source>
</evidence>
<protein>
    <submittedName>
        <fullName evidence="7">Cell division protein ZapB</fullName>
    </submittedName>
</protein>
<dbReference type="GO" id="GO:0005737">
    <property type="term" value="C:cytoplasm"/>
    <property type="evidence" value="ECO:0007669"/>
    <property type="project" value="UniProtKB-SubCell"/>
</dbReference>
<evidence type="ECO:0000256" key="5">
    <source>
        <dbReference type="ARBA" id="ARBA00023306"/>
    </source>
</evidence>
<comment type="subcellular location">
    <subcellularLocation>
        <location evidence="1">Cytoplasm</location>
    </subcellularLocation>
</comment>
<keyword evidence="2 7" id="KW-0132">Cell division</keyword>
<dbReference type="Gene3D" id="1.20.5.340">
    <property type="match status" value="1"/>
</dbReference>
<dbReference type="EMBL" id="JPEO01000012">
    <property type="protein sequence ID" value="KFZ36756.1"/>
    <property type="molecule type" value="Genomic_DNA"/>
</dbReference>
<evidence type="ECO:0000256" key="1">
    <source>
        <dbReference type="ARBA" id="ARBA00004496"/>
    </source>
</evidence>
<proteinExistence type="predicted"/>
<evidence type="ECO:0000256" key="3">
    <source>
        <dbReference type="ARBA" id="ARBA00023054"/>
    </source>
</evidence>
<evidence type="ECO:0000313" key="8">
    <source>
        <dbReference type="Proteomes" id="UP000029264"/>
    </source>
</evidence>
<reference evidence="7 8" key="1">
    <citation type="submission" date="2014-06" db="EMBL/GenBank/DDBJ databases">
        <title>Shewanella sp. YQH10.</title>
        <authorList>
            <person name="Liu Y."/>
            <person name="Zeng R."/>
        </authorList>
    </citation>
    <scope>NUCLEOTIDE SEQUENCE [LARGE SCALE GENOMIC DNA]</scope>
    <source>
        <strain evidence="7 8">YQH10</strain>
    </source>
</reference>
<dbReference type="STRING" id="1515746.HR45_14125"/>
<dbReference type="Proteomes" id="UP000029264">
    <property type="component" value="Unassembled WGS sequence"/>
</dbReference>
<dbReference type="AlphaFoldDB" id="A0A094JWD0"/>
<evidence type="ECO:0000313" key="7">
    <source>
        <dbReference type="EMBL" id="KFZ36756.1"/>
    </source>
</evidence>
<keyword evidence="5" id="KW-0131">Cell cycle</keyword>
<evidence type="ECO:0000256" key="6">
    <source>
        <dbReference type="SAM" id="Coils"/>
    </source>
</evidence>
<gene>
    <name evidence="7" type="ORF">HR45_14125</name>
</gene>
<keyword evidence="4" id="KW-0717">Septation</keyword>
<feature type="coiled-coil region" evidence="6">
    <location>
        <begin position="6"/>
        <end position="54"/>
    </location>
</feature>
<keyword evidence="8" id="KW-1185">Reference proteome</keyword>
<dbReference type="Pfam" id="PF06005">
    <property type="entry name" value="ZapB"/>
    <property type="match status" value="1"/>
</dbReference>
<organism evidence="7 8">
    <name type="scientific">Shewanella mangrovi</name>
    <dbReference type="NCBI Taxonomy" id="1515746"/>
    <lineage>
        <taxon>Bacteria</taxon>
        <taxon>Pseudomonadati</taxon>
        <taxon>Pseudomonadota</taxon>
        <taxon>Gammaproteobacteria</taxon>
        <taxon>Alteromonadales</taxon>
        <taxon>Shewanellaceae</taxon>
        <taxon>Shewanella</taxon>
    </lineage>
</organism>
<name>A0A094JWD0_9GAMM</name>
<dbReference type="GO" id="GO:0000917">
    <property type="term" value="P:division septum assembly"/>
    <property type="evidence" value="ECO:0007669"/>
    <property type="project" value="UniProtKB-KW"/>
</dbReference>
<dbReference type="RefSeq" id="WP_037443980.1">
    <property type="nucleotide sequence ID" value="NZ_JPEO01000012.1"/>
</dbReference>
<dbReference type="eggNOG" id="COG3074">
    <property type="taxonomic scope" value="Bacteria"/>
</dbReference>